<evidence type="ECO:0000259" key="2">
    <source>
        <dbReference type="Pfam" id="PF10145"/>
    </source>
</evidence>
<feature type="coiled-coil region" evidence="1">
    <location>
        <begin position="1881"/>
        <end position="1943"/>
    </location>
</feature>
<dbReference type="Pfam" id="PF10145">
    <property type="entry name" value="PhageMin_Tail"/>
    <property type="match status" value="1"/>
</dbReference>
<protein>
    <submittedName>
        <fullName evidence="3">Phage tail tape measure protein</fullName>
    </submittedName>
</protein>
<keyword evidence="1" id="KW-0175">Coiled coil</keyword>
<dbReference type="PANTHER" id="PTHR43941:SF1">
    <property type="entry name" value="STRUCTURAL MAINTENANCE OF CHROMOSOMES PROTEIN 2"/>
    <property type="match status" value="1"/>
</dbReference>
<dbReference type="SUPFAM" id="SSF53955">
    <property type="entry name" value="Lysozyme-like"/>
    <property type="match status" value="1"/>
</dbReference>
<organism evidence="3 4">
    <name type="scientific">Candidatus Clostridium eludens</name>
    <dbReference type="NCBI Taxonomy" id="3381663"/>
    <lineage>
        <taxon>Bacteria</taxon>
        <taxon>Bacillati</taxon>
        <taxon>Bacillota</taxon>
        <taxon>Clostridia</taxon>
        <taxon>Eubacteriales</taxon>
        <taxon>Clostridiaceae</taxon>
        <taxon>Clostridium</taxon>
    </lineage>
</organism>
<name>A0ABW8SLS5_9CLOT</name>
<feature type="coiled-coil region" evidence="1">
    <location>
        <begin position="2397"/>
        <end position="2439"/>
    </location>
</feature>
<feature type="domain" description="Phage tail tape measure protein" evidence="2">
    <location>
        <begin position="262"/>
        <end position="446"/>
    </location>
</feature>
<feature type="coiled-coil region" evidence="1">
    <location>
        <begin position="74"/>
        <end position="185"/>
    </location>
</feature>
<evidence type="ECO:0000313" key="3">
    <source>
        <dbReference type="EMBL" id="MFL0197007.1"/>
    </source>
</evidence>
<sequence length="2579" mass="275999">MAENEDVGSLAVKIAMEDSSFQQGLQNLKKNMAVIDSSFKESVAGLKDWGKNLDSLQGNASALGEKIEVQSQIVQKYQEQLEKSKSALENNSKAMMDLKSKVDEAKAAWQEAATAEGKNAETTKQLKQAYDDLNKQYIDAESKVRNNAKTLDGYTIQVNNAQAKLKELESQLESTNLKIDTQSSSWTQAGEKLNQMSEGFKNAGENLSSMGKGLTTYVSAPLAAAGVASVKFSNDFSDGLAKISTIADTTQMSIDSMGNGVIKLSNDTGKSVEDLNDGLYEAISSGVQTGDSLNFMSTAAETAVGGFADTETSVDGLTTVLNAYNLKSTDALKIANQMMVAQNLGKTTFGEMAKSIGLVADTTANMNIKTQDLFSSLAVETAHGIDTSEAISGLREALSNIIKPTDDAAKMAQQLGLQFNASHLQSVGWAQFLQEIQEKAHGNTTEMGALFGSVQGLNTMITLTSESGMQLFNQSLQQMNSNTNYVDDAFNKVNNTSGQNFKKSLNELKNSSIELGQALTPALNTLSGLFKGLAEGLNNLSPGQRQFVVDAGLMVVATGPLLSGIGKISTGIGALESLLGKFSVAAGTATTTAEASTAAAGAAATAVEGATVAEVGAGAAAATAAGAGGLGALATGLGALVIAAAPWIAAAAGIGLAGYGIYHAMSEQAVPAVDLFNSKVQSHVQTINNYGTKIDSTITKTVNFSESTKKAVSSYMQMDDTVKKTMTDIYVNSDKFTNQTKTAIVSQFTDMANKVTSLNGNAKNKVLTDFTNMVSNTNTLTTKNKTDIIAQYTQMVNKVSELTEQQKQDTIKKFTDTLIQSTGITKNQVDSVISQFTAMGTKIKQGEDTQYNARYKAMQDYFSKSDVLSTQEEQKILANMTSNNTAQKAKIDDYLQQITTIETTALNNHRQLSTQEQQEINSIQDKMRTNAVQSLSDNEIQSKVILERMKSYGTSITEQQAQSIIQSANKQRDGAIAAANDQYNKTVANFIYQRDVTHSITADQATKLIADAGQQRDQSIQAAKDQRTAVVDHLSKMDSEVIKNMDTDTGNMLSPWHKLTVNIEKEWTALKTWFSNTPIVATIKAALKNDVGTASIGSGNGLGGIPGLATGTDYAPAGWHWVGEEGPELMNFAGGEQVITAKNSKDIVEQMQNGGQPKTTNTTASTSQQMKSTEQYAENLNSSLGTGISNSISAVTTPLNDLISKLNTLMTNFSTQYMEYRQQNVKNLGSGIAQGQDTATTPLNTLITSLNNNMDTFASNALNYGTKTTTSMGNGISNGSDAVTSAGNAVTTALDNNFNAFAANAVNYGSNAAANIGSGITGSSDAVVNAGSGVTDTLDNNLNDFASNALNYGLNTDTNIGNGITSNSDAVIGAQSAVTNTLSKNLSAFTTNSINYGLNTDTNIGSGINNNANAVISAQNNVTTTLGNNLNAFATAATQYGQGTDTSIANGITSTSGSVTGAGNAVTATLGSNFNTFAQGCTQYGTGVTNSIADGMRSTEDNAVSIAHELTQKILDAFTGSEGFDIHSPSRKTTEYGENVIQGFINGMSSQDAVAIFKNKIGSMLSAAGAMSGNVSEWIMEGIMAEGAPMSWFLPLEMIASRESGSPGTLGTGDPSLVNNVGVNGEYATGLMQVLPSTFEGYFGSDDGIFNPVMSVRAAIKEIEESWGGNPYNIPGLMDGNGYLGYETGTDNADAGAHPVAENGFEIIMNKTMGLFKGGETVLNNSDSMKLLSSISQLGSNATAWGSDIVQNIASGMNSKLSTIKDAATNVANGVYRILHFSVPDEGPLADADTYGSDFMQLLADTMDQNSDKPTEAAEKVANLVSEKIKSIKDSLASDTKDLNNQLEELSSQETVAIRGVKGADKYAIQDEYNAKKKAIKDEIDLRKDQANKEIDEIQKIGKMSKEQIQDELDAKKQAASDIDKLNDVLEKAIERQLNAEKDAATESAKTKAKETNLTKDQLDSLLSYIDQYYEKKLDKDAIAAQAEQLITSKNQDAIIALLNKYGNLYEDSGLTLGQRLTTGVKTWTDLVPTIVGNAMQNVQTEVQTAAVNVQNTLSGIMQNISSVGTAEAQLAGGGTNNFDAIFTQWQNSSIGSTQDEDPVQTIEDKYKSAFDNIDLAMTKLDKDTYSTTEELQKQQDTIDEQTKKLSLMQKEYNEVVAAVGETSDGAVQLQKDMASLSVEIENDTKKLQQDTITNKYENAINNIDDAISKLDVDTTSLSDEMDKQNNIYSENMQKLTLMKEEYDELADIFGKNSDAALNLEKDISDLSSTITSDVTKATQDISGGIDDFTNKVKDALKEMYTEEEQAAEDSISSQLDDLDKWKDASEQNINDVYDAKINALEAQTEAEDRAATDASELANISSLQESIDYEHNEYNKEQLQKQLNTAVDDRNKRLHEQDIADQKAALEQEKQNQLDNLSQLYDAKKQDLQNQLQDVKDFYAKKLDATNLEADAEKTVMESNQNEIVKLLESYSSDYENAGKTLGEKLFEGFKSKIEGITDMISSITEQLNTAKDAAVQAAEDSIVSNSASVTSPTYASGQTIVNNIIYNSPTVLSPSEQNRQVNNMLTKAAFSIG</sequence>
<comment type="caution">
    <text evidence="3">The sequence shown here is derived from an EMBL/GenBank/DDBJ whole genome shotgun (WGS) entry which is preliminary data.</text>
</comment>
<dbReference type="RefSeq" id="WP_406793112.1">
    <property type="nucleotide sequence ID" value="NZ_JBJHZX010000024.1"/>
</dbReference>
<dbReference type="Gene3D" id="1.10.287.1490">
    <property type="match status" value="1"/>
</dbReference>
<evidence type="ECO:0000256" key="1">
    <source>
        <dbReference type="SAM" id="Coils"/>
    </source>
</evidence>
<keyword evidence="4" id="KW-1185">Reference proteome</keyword>
<accession>A0ABW8SLS5</accession>
<dbReference type="InterPro" id="IPR023346">
    <property type="entry name" value="Lysozyme-like_dom_sf"/>
</dbReference>
<dbReference type="SUPFAM" id="SSF57997">
    <property type="entry name" value="Tropomyosin"/>
    <property type="match status" value="1"/>
</dbReference>
<dbReference type="InterPro" id="IPR010090">
    <property type="entry name" value="Phage_tape_meas"/>
</dbReference>
<proteinExistence type="predicted"/>
<evidence type="ECO:0000313" key="4">
    <source>
        <dbReference type="Proteomes" id="UP001623660"/>
    </source>
</evidence>
<dbReference type="EMBL" id="JBJHZX010000024">
    <property type="protein sequence ID" value="MFL0197007.1"/>
    <property type="molecule type" value="Genomic_DNA"/>
</dbReference>
<dbReference type="Proteomes" id="UP001623660">
    <property type="component" value="Unassembled WGS sequence"/>
</dbReference>
<dbReference type="PANTHER" id="PTHR43941">
    <property type="entry name" value="STRUCTURAL MAINTENANCE OF CHROMOSOMES PROTEIN 2"/>
    <property type="match status" value="1"/>
</dbReference>
<feature type="coiled-coil region" evidence="1">
    <location>
        <begin position="2136"/>
        <end position="2191"/>
    </location>
</feature>
<gene>
    <name evidence="3" type="ORF">ACJDU8_15780</name>
</gene>
<reference evidence="3 4" key="1">
    <citation type="submission" date="2024-11" db="EMBL/GenBank/DDBJ databases">
        <authorList>
            <person name="Heng Y.C."/>
            <person name="Lim A.C.H."/>
            <person name="Lee J.K.Y."/>
            <person name="Kittelmann S."/>
        </authorList>
    </citation>
    <scope>NUCLEOTIDE SEQUENCE [LARGE SCALE GENOMIC DNA]</scope>
    <source>
        <strain evidence="3 4">WILCCON 0269</strain>
    </source>
</reference>
<dbReference type="NCBIfam" id="TIGR01760">
    <property type="entry name" value="tape_meas_TP901"/>
    <property type="match status" value="1"/>
</dbReference>